<dbReference type="EMBL" id="AMPQ01000011">
    <property type="protein sequence ID" value="EKE31309.1"/>
    <property type="molecule type" value="Genomic_DNA"/>
</dbReference>
<dbReference type="RefSeq" id="WP_008590530.1">
    <property type="nucleotide sequence ID" value="NZ_AMPQ01000011.1"/>
</dbReference>
<organism evidence="3 4">
    <name type="scientific">Salimicrobium jeotgali</name>
    <dbReference type="NCBI Taxonomy" id="1230341"/>
    <lineage>
        <taxon>Bacteria</taxon>
        <taxon>Bacillati</taxon>
        <taxon>Bacillota</taxon>
        <taxon>Bacilli</taxon>
        <taxon>Bacillales</taxon>
        <taxon>Bacillaceae</taxon>
        <taxon>Salimicrobium</taxon>
    </lineage>
</organism>
<dbReference type="AlphaFoldDB" id="K2GLN0"/>
<reference evidence="3 4" key="1">
    <citation type="journal article" date="2012" name="J. Bacteriol.">
        <title>Draft Genome Sequence of Salimicrobium sp. Strain MJ3, Isolated from Myulchi-Jeot, Korean Fermented Seafood.</title>
        <authorList>
            <person name="Lee S.H."/>
            <person name="Jung J.Y."/>
            <person name="Jeon C.O."/>
        </authorList>
    </citation>
    <scope>NUCLEOTIDE SEQUENCE [LARGE SCALE GENOMIC DNA]</scope>
    <source>
        <strain evidence="3 4">MJ3</strain>
    </source>
</reference>
<evidence type="ECO:0000313" key="5">
    <source>
        <dbReference type="Proteomes" id="UP000092654"/>
    </source>
</evidence>
<reference evidence="5" key="2">
    <citation type="submission" date="2015-06" db="EMBL/GenBank/DDBJ databases">
        <title>Salimicrobium jeotgali MJ3, isolated from Myulchi jeot, a traditional Korean fermented seafood.</title>
        <authorList>
            <person name="Kim K.H."/>
            <person name="Jeon C.O."/>
            <person name="Jin H.M."/>
        </authorList>
    </citation>
    <scope>NUCLEOTIDE SEQUENCE [LARGE SCALE GENOMIC DNA]</scope>
    <source>
        <strain evidence="5">MJ3</strain>
    </source>
</reference>
<keyword evidence="4" id="KW-1185">Reference proteome</keyword>
<dbReference type="Proteomes" id="UP000092654">
    <property type="component" value="Chromosome"/>
</dbReference>
<evidence type="ECO:0000313" key="4">
    <source>
        <dbReference type="Proteomes" id="UP000011746"/>
    </source>
</evidence>
<proteinExistence type="predicted"/>
<feature type="transmembrane region" description="Helical" evidence="1">
    <location>
        <begin position="12"/>
        <end position="35"/>
    </location>
</feature>
<dbReference type="STRING" id="1230341.AAV35_011315"/>
<evidence type="ECO:0000256" key="1">
    <source>
        <dbReference type="SAM" id="Phobius"/>
    </source>
</evidence>
<gene>
    <name evidence="2" type="ORF">AAV35_011315</name>
    <name evidence="3" type="ORF">MJ3_08726</name>
</gene>
<dbReference type="KEGG" id="sje:AAV35_011315"/>
<sequence>MLNYFKKKKKRITLITMLLIVTIVPLGLIILSEIINEFNVPLSPRGAGALITGLVAAIATYIAFDRLDAYHSQRYIESINTERREWLNNLRITCKDYYFLAENLYTNSNVMPSCEKRKIENQLHEKIIYLKLLTNPKEEHVKVLHKLTKEIYDNVKNKNKAEKENNCNNSSGDDNIKTLFNQLETTMQIILKTEWSIIKQETKKGEELNDEEKQNKMIKVICDTNNSLNNNEQIHSNLLSYLNGAHLNKDCDNK</sequence>
<accession>K2GLN0</accession>
<evidence type="ECO:0000313" key="3">
    <source>
        <dbReference type="EMBL" id="EKE31309.1"/>
    </source>
</evidence>
<reference evidence="2" key="3">
    <citation type="submission" date="2016-11" db="EMBL/GenBank/DDBJ databases">
        <title>Salimicrobium jeotgali MJ3, isolated from Myulchi jeot, a traditional Korean fermented seafood.</title>
        <authorList>
            <person name="Kim K.H."/>
            <person name="Jeon C.O."/>
            <person name="Jin H.M."/>
        </authorList>
    </citation>
    <scope>NUCLEOTIDE SEQUENCE</scope>
    <source>
        <strain evidence="2">MJ3</strain>
    </source>
</reference>
<dbReference type="Proteomes" id="UP000011746">
    <property type="component" value="Unassembled WGS sequence"/>
</dbReference>
<name>K2GLN0_9BACI</name>
<feature type="transmembrane region" description="Helical" evidence="1">
    <location>
        <begin position="47"/>
        <end position="64"/>
    </location>
</feature>
<keyword evidence="1" id="KW-0812">Transmembrane</keyword>
<dbReference type="EMBL" id="CP011361">
    <property type="protein sequence ID" value="ANC70229.1"/>
    <property type="molecule type" value="Genomic_DNA"/>
</dbReference>
<evidence type="ECO:0000313" key="2">
    <source>
        <dbReference type="EMBL" id="ANC70229.1"/>
    </source>
</evidence>
<protein>
    <submittedName>
        <fullName evidence="3">Uncharacterized protein</fullName>
    </submittedName>
</protein>
<keyword evidence="1" id="KW-0472">Membrane</keyword>
<keyword evidence="1" id="KW-1133">Transmembrane helix</keyword>